<gene>
    <name evidence="1" type="ORF">METZ01_LOCUS197339</name>
</gene>
<name>A0A382E206_9ZZZZ</name>
<dbReference type="AlphaFoldDB" id="A0A382E206"/>
<proteinExistence type="predicted"/>
<accession>A0A382E206</accession>
<dbReference type="EMBL" id="UINC01042189">
    <property type="protein sequence ID" value="SVB44485.1"/>
    <property type="molecule type" value="Genomic_DNA"/>
</dbReference>
<protein>
    <submittedName>
        <fullName evidence="1">Uncharacterized protein</fullName>
    </submittedName>
</protein>
<organism evidence="1">
    <name type="scientific">marine metagenome</name>
    <dbReference type="NCBI Taxonomy" id="408172"/>
    <lineage>
        <taxon>unclassified sequences</taxon>
        <taxon>metagenomes</taxon>
        <taxon>ecological metagenomes</taxon>
    </lineage>
</organism>
<evidence type="ECO:0000313" key="1">
    <source>
        <dbReference type="EMBL" id="SVB44485.1"/>
    </source>
</evidence>
<feature type="non-terminal residue" evidence="1">
    <location>
        <position position="1"/>
    </location>
</feature>
<sequence length="348" mass="38673">VADPTRGFVNDGSTGVENWRGIVLFGRNVASYKFALAKSLLEVAAEGHEAVALADLAVPFSSHICDHLTHADRQGTFRSSRFLDACRFYNAGRISRDELVAATEVFGFNNVIDAFHTVGSGEVPTRFFHDERSKSTGGIRITDDVFELANGPEAASLAGEVEARWRLVEEAWAKRADGDQMVVLYDAPREILVPALTGKRRTITEVRPALNGYQKGHCFYCFQPISVFGGTGAQRSDVDHFLPHSLMARGLPIDLDQVWNLVLSCERCNRGEGGKFAKVPHRTYLTRISRRNEYLIGSHHPLRETLIHATGSTKGERVKFLNAAYDTAQMVDGRTTGWKAVDEEDWKF</sequence>
<dbReference type="Gene3D" id="1.10.30.50">
    <property type="match status" value="1"/>
</dbReference>
<reference evidence="1" key="1">
    <citation type="submission" date="2018-05" db="EMBL/GenBank/DDBJ databases">
        <authorList>
            <person name="Lanie J.A."/>
            <person name="Ng W.-L."/>
            <person name="Kazmierczak K.M."/>
            <person name="Andrzejewski T.M."/>
            <person name="Davidsen T.M."/>
            <person name="Wayne K.J."/>
            <person name="Tettelin H."/>
            <person name="Glass J.I."/>
            <person name="Rusch D."/>
            <person name="Podicherti R."/>
            <person name="Tsui H.-C.T."/>
            <person name="Winkler M.E."/>
        </authorList>
    </citation>
    <scope>NUCLEOTIDE SEQUENCE</scope>
</reference>